<dbReference type="RefSeq" id="WP_166991357.1">
    <property type="nucleotide sequence ID" value="NZ_CP061169.1"/>
</dbReference>
<dbReference type="InterPro" id="IPR047057">
    <property type="entry name" value="MerR_fam"/>
</dbReference>
<dbReference type="SUPFAM" id="SSF55136">
    <property type="entry name" value="Probable bacterial effector-binding domain"/>
    <property type="match status" value="1"/>
</dbReference>
<dbReference type="Pfam" id="PF13411">
    <property type="entry name" value="MerR_1"/>
    <property type="match status" value="1"/>
</dbReference>
<dbReference type="PANTHER" id="PTHR30204">
    <property type="entry name" value="REDOX-CYCLING DRUG-SENSING TRANSCRIPTIONAL ACTIVATOR SOXR"/>
    <property type="match status" value="1"/>
</dbReference>
<evidence type="ECO:0000259" key="2">
    <source>
        <dbReference type="PROSITE" id="PS50937"/>
    </source>
</evidence>
<name>A0ABX6YG55_9MICO</name>
<dbReference type="InterPro" id="IPR011256">
    <property type="entry name" value="Reg_factor_effector_dom_sf"/>
</dbReference>
<dbReference type="PANTHER" id="PTHR30204:SF97">
    <property type="entry name" value="MERR FAMILY REGULATORY PROTEIN"/>
    <property type="match status" value="1"/>
</dbReference>
<proteinExistence type="predicted"/>
<evidence type="ECO:0000313" key="3">
    <source>
        <dbReference type="EMBL" id="QPZ37778.1"/>
    </source>
</evidence>
<gene>
    <name evidence="3" type="ORF">HCR76_13285</name>
</gene>
<dbReference type="Gene3D" id="3.20.80.10">
    <property type="entry name" value="Regulatory factor, effector binding domain"/>
    <property type="match status" value="1"/>
</dbReference>
<dbReference type="InterPro" id="IPR000551">
    <property type="entry name" value="MerR-type_HTH_dom"/>
</dbReference>
<feature type="domain" description="HTH merR-type" evidence="2">
    <location>
        <begin position="3"/>
        <end position="73"/>
    </location>
</feature>
<dbReference type="Gene3D" id="1.10.1660.10">
    <property type="match status" value="1"/>
</dbReference>
<dbReference type="InterPro" id="IPR009061">
    <property type="entry name" value="DNA-bd_dom_put_sf"/>
</dbReference>
<keyword evidence="4" id="KW-1185">Reference proteome</keyword>
<accession>A0ABX6YG55</accession>
<dbReference type="PROSITE" id="PS50937">
    <property type="entry name" value="HTH_MERR_2"/>
    <property type="match status" value="1"/>
</dbReference>
<protein>
    <submittedName>
        <fullName evidence="3">MerR family transcriptional regulator</fullName>
    </submittedName>
</protein>
<organism evidence="3 4">
    <name type="scientific">Paramicrobacterium chengjingii</name>
    <dbReference type="NCBI Taxonomy" id="2769067"/>
    <lineage>
        <taxon>Bacteria</taxon>
        <taxon>Bacillati</taxon>
        <taxon>Actinomycetota</taxon>
        <taxon>Actinomycetes</taxon>
        <taxon>Micrococcales</taxon>
        <taxon>Microbacteriaceae</taxon>
        <taxon>Paramicrobacterium</taxon>
    </lineage>
</organism>
<keyword evidence="1" id="KW-0238">DNA-binding</keyword>
<dbReference type="EMBL" id="CP061169">
    <property type="protein sequence ID" value="QPZ37778.1"/>
    <property type="molecule type" value="Genomic_DNA"/>
</dbReference>
<dbReference type="Proteomes" id="UP000662814">
    <property type="component" value="Chromosome"/>
</dbReference>
<dbReference type="SUPFAM" id="SSF46955">
    <property type="entry name" value="Putative DNA-binding domain"/>
    <property type="match status" value="1"/>
</dbReference>
<evidence type="ECO:0000313" key="4">
    <source>
        <dbReference type="Proteomes" id="UP000662814"/>
    </source>
</evidence>
<sequence length="272" mass="30570">MDELTAGEFRHRTRLSAKMLRLYADADLLTPARIDPFNQYRYYDESQIPLARLIVLLRGLKMPLADIGRLLEAHDDQRPGIVDAYWQRVESEHATTRALANYVISQFDPERTPTMSVHTRTVNETTYVTEKKTVRPEQIPSFIEESGHRLFTVASRFGGPAGALTTIYNQEVNDESSGEIENAVPVAGAISESDVSAPVSVLTEPAGEHAYTRISKAQVRFPQILQAYDEVFAWLEKQSLTPTGRPREVYFADWAEIGPDDPACDIAVPFTR</sequence>
<dbReference type="SMART" id="SM00422">
    <property type="entry name" value="HTH_MERR"/>
    <property type="match status" value="1"/>
</dbReference>
<reference evidence="3 4" key="1">
    <citation type="submission" date="2020-12" db="EMBL/GenBank/DDBJ databases">
        <title>Microbacterium sp. HY060.</title>
        <authorList>
            <person name="Zhou J."/>
        </authorList>
    </citation>
    <scope>NUCLEOTIDE SEQUENCE [LARGE SCALE GENOMIC DNA]</scope>
    <source>
        <strain evidence="3 4">HY60</strain>
    </source>
</reference>
<evidence type="ECO:0000256" key="1">
    <source>
        <dbReference type="ARBA" id="ARBA00023125"/>
    </source>
</evidence>